<proteinExistence type="predicted"/>
<organism evidence="1 2">
    <name type="scientific">Yeguia hominis</name>
    <dbReference type="NCBI Taxonomy" id="2763662"/>
    <lineage>
        <taxon>Bacteria</taxon>
        <taxon>Bacillati</taxon>
        <taxon>Bacillota</taxon>
        <taxon>Clostridia</taxon>
        <taxon>Eubacteriales</taxon>
        <taxon>Yeguiaceae</taxon>
        <taxon>Yeguia</taxon>
    </lineage>
</organism>
<evidence type="ECO:0000313" key="2">
    <source>
        <dbReference type="Proteomes" id="UP000651482"/>
    </source>
</evidence>
<dbReference type="RefSeq" id="WP_249319338.1">
    <property type="nucleotide sequence ID" value="NZ_JACRSN010000008.1"/>
</dbReference>
<keyword evidence="2" id="KW-1185">Reference proteome</keyword>
<dbReference type="EMBL" id="JACRSN010000008">
    <property type="protein sequence ID" value="MBC8533713.1"/>
    <property type="molecule type" value="Genomic_DNA"/>
</dbReference>
<dbReference type="AlphaFoldDB" id="A0A926D949"/>
<gene>
    <name evidence="1" type="ORF">IAG03_06780</name>
</gene>
<comment type="caution">
    <text evidence="1">The sequence shown here is derived from an EMBL/GenBank/DDBJ whole genome shotgun (WGS) entry which is preliminary data.</text>
</comment>
<reference evidence="1" key="1">
    <citation type="submission" date="2020-08" db="EMBL/GenBank/DDBJ databases">
        <title>Genome public.</title>
        <authorList>
            <person name="Liu C."/>
            <person name="Sun Q."/>
        </authorList>
    </citation>
    <scope>NUCLEOTIDE SEQUENCE</scope>
    <source>
        <strain evidence="1">NSJ-40</strain>
    </source>
</reference>
<accession>A0A926D949</accession>
<dbReference type="Proteomes" id="UP000651482">
    <property type="component" value="Unassembled WGS sequence"/>
</dbReference>
<evidence type="ECO:0000313" key="1">
    <source>
        <dbReference type="EMBL" id="MBC8533713.1"/>
    </source>
</evidence>
<protein>
    <submittedName>
        <fullName evidence="1">Uncharacterized protein</fullName>
    </submittedName>
</protein>
<name>A0A926D949_9FIRM</name>
<sequence length="67" mass="7122">MTTTLDEIRAPVHETPETGIHCISGLQWQSQNSGKMEGLAVCNSQTASPFGGLNYFLLKDCPAVLGG</sequence>